<dbReference type="InterPro" id="IPR011989">
    <property type="entry name" value="ARM-like"/>
</dbReference>
<dbReference type="SUPFAM" id="SSF48371">
    <property type="entry name" value="ARM repeat"/>
    <property type="match status" value="1"/>
</dbReference>
<dbReference type="SMART" id="SM01349">
    <property type="entry name" value="TOG"/>
    <property type="match status" value="2"/>
</dbReference>
<dbReference type="Pfam" id="PF12348">
    <property type="entry name" value="CLASP_N"/>
    <property type="match status" value="2"/>
</dbReference>
<dbReference type="EMBL" id="JBFTWV010000024">
    <property type="protein sequence ID" value="KAL2796789.1"/>
    <property type="molecule type" value="Genomic_DNA"/>
</dbReference>
<feature type="region of interest" description="Disordered" evidence="8">
    <location>
        <begin position="788"/>
        <end position="833"/>
    </location>
</feature>
<comment type="subunit">
    <text evidence="3">Interacts with microtubules.</text>
</comment>
<feature type="compositionally biased region" description="Low complexity" evidence="8">
    <location>
        <begin position="985"/>
        <end position="998"/>
    </location>
</feature>
<feature type="compositionally biased region" description="Polar residues" evidence="8">
    <location>
        <begin position="671"/>
        <end position="698"/>
    </location>
</feature>
<comment type="subcellular location">
    <subcellularLocation>
        <location evidence="1">Cytoplasm</location>
        <location evidence="1">Cytoskeleton</location>
        <location evidence="1">Spindle</location>
    </subcellularLocation>
</comment>
<name>A0ABR4GCQ0_9EURO</name>
<keyword evidence="11" id="KW-1185">Reference proteome</keyword>
<dbReference type="Gene3D" id="1.25.10.10">
    <property type="entry name" value="Leucine-rich Repeat Variant"/>
    <property type="match status" value="2"/>
</dbReference>
<evidence type="ECO:0000256" key="1">
    <source>
        <dbReference type="ARBA" id="ARBA00004186"/>
    </source>
</evidence>
<sequence length="1378" mass="152624">MEPKAAELVAVLTNSNLSIDTKVTHILGLKSDIKQKNVPEGAVPPIFESLRLSIASPHYALLAPGFSTLGHCLKRLFIQGQHDLVSMHARVLYPHLIERLGDSKERIRAQAAQAFTELWPASNADVEECVLSVALKSKNPRSKQAAMVWLDTMHNTHVILFRQYVPDIVACLENADSTVRDQAKTTILTLFENAPAVAKTDLMLKMQSNNVRKSIADPLLKAIGLEPENYISRPPSRGDALYVRPPSRGDALHNRPPSRGDALHNRPPSRGDALQNRPPSRGDALHNRPPSRGDALHNRPPSRGDALHNRPPSRGDALRQLPSANSMTTTSMHTQEDTELECETPPLLIKPIPIRPNQSPLKDGQFRAPKGGASVDRPFTQSTPKLILQQTEEDETSGESTSQQDFEESASKDGYQEPTKRQLEKCEVAPYRITPRDVTSTRDLDSVLREIAPPFQGRETEDNWMHRFRGLLTLRRVTVGNAPRDFPQAFIAAIKAWLDNIFKVVLSLRTSMITMGCFMVEDLARVLGPRLDPMIDIFMQNLVKLCMNMKKLVGSIGNTTVEVMIKNLTRNSRLLSHITNAAQEKNVNLRLYGASWIRIIITQQSEHKVSVEGVNNIETCIRKSLVDANPGVREAMRSTFWAFYGVWPKRANRILSDLDTKSRNLLEKDPSNPNTDPFASNSASSKTGLFSTSATSGRSAPKTAIAEGKKASLAAPTKSLTSSPRAQHIARPDAMSVDRHRKPPTTTTTRAVPRGTNTSSLTAAPMRPGGASRQRPAHLDIARPATATDFHSIPPASPTRNQVANPSPLTRQLGATRPRQKSDPLQDASPTKIRAPKFDFDANSADQPFGTLHIPKARASSNEQKQNEEDTPKPRVLSIEVPMHSLSDEMKKMDGEEPAEDAIEVAAHPINDEKKEMKPGPRRISMEVEAPAISDEQVHNGEQAVPRRKISLEFGPGMHVLEKDEESLLPQIPTITVEARRVSSGRIPSSRVSSNSFSPELPKMGNRPSGVHKAPIAASDINVEDLLAPRVADRSVSGVSAVSGNSTEDLLSPRVADRSVSGISAVSGASGASDMSMVDLDRILDNVIPGLRKISNRLVRAETPRRRNISPRSQDPEQAREMLVKGIERIRAREMDITGYRKIQGLIEFHDALFTDEEQFDFMLLALIDELQSPIPLEDAKKEFGTAWDLKLQVIVTLRYMFDHANQYFPVHYPFTVVALLGALREFEIAPTVVEGLQHLLRDIVAVCDPSSTIDAVVDVLDTERQNNDAEFKSLQKGLEVLVDILVRVNAARKSAALKKQELPAWSDITFGTVEHVAGLAGRALSIQQVRRECVATCGQLRMYLNDDERLWRLLRTPPEHARSLILYYTSRRRYVTP</sequence>
<evidence type="ECO:0000256" key="5">
    <source>
        <dbReference type="ARBA" id="ARBA00022701"/>
    </source>
</evidence>
<evidence type="ECO:0000313" key="11">
    <source>
        <dbReference type="Proteomes" id="UP001610563"/>
    </source>
</evidence>
<feature type="compositionally biased region" description="Polar residues" evidence="8">
    <location>
        <begin position="322"/>
        <end position="333"/>
    </location>
</feature>
<feature type="compositionally biased region" description="Low complexity" evidence="8">
    <location>
        <begin position="744"/>
        <end position="758"/>
    </location>
</feature>
<dbReference type="Proteomes" id="UP001610563">
    <property type="component" value="Unassembled WGS sequence"/>
</dbReference>
<comment type="caution">
    <text evidence="10">The sequence shown here is derived from an EMBL/GenBank/DDBJ whole genome shotgun (WGS) entry which is preliminary data.</text>
</comment>
<accession>A0ABR4GCQ0</accession>
<dbReference type="InterPro" id="IPR034085">
    <property type="entry name" value="TOG"/>
</dbReference>
<dbReference type="InterPro" id="IPR016024">
    <property type="entry name" value="ARM-type_fold"/>
</dbReference>
<dbReference type="PANTHER" id="PTHR21567">
    <property type="entry name" value="CLASP"/>
    <property type="match status" value="1"/>
</dbReference>
<evidence type="ECO:0000256" key="3">
    <source>
        <dbReference type="ARBA" id="ARBA00011375"/>
    </source>
</evidence>
<proteinExistence type="inferred from homology"/>
<feature type="compositionally biased region" description="Low complexity" evidence="8">
    <location>
        <begin position="345"/>
        <end position="356"/>
    </location>
</feature>
<dbReference type="InterPro" id="IPR024395">
    <property type="entry name" value="CLASP_N_dom"/>
</dbReference>
<feature type="region of interest" description="Disordered" evidence="8">
    <location>
        <begin position="665"/>
        <end position="776"/>
    </location>
</feature>
<evidence type="ECO:0000259" key="9">
    <source>
        <dbReference type="SMART" id="SM01349"/>
    </source>
</evidence>
<comment type="similarity">
    <text evidence="2">Belongs to the CLASP family.</text>
</comment>
<protein>
    <submittedName>
        <fullName evidence="10">Clasp N terminal-domain-containing protein</fullName>
    </submittedName>
</protein>
<comment type="function">
    <text evidence="7">Microtubule binding protein that promotes the stabilization of dynamic microtubules. Required for mitotic spindle formation.</text>
</comment>
<evidence type="ECO:0000256" key="7">
    <source>
        <dbReference type="ARBA" id="ARBA00024889"/>
    </source>
</evidence>
<evidence type="ECO:0000256" key="8">
    <source>
        <dbReference type="SAM" id="MobiDB-lite"/>
    </source>
</evidence>
<feature type="domain" description="TOG" evidence="9">
    <location>
        <begin position="437"/>
        <end position="678"/>
    </location>
</feature>
<evidence type="ECO:0000313" key="10">
    <source>
        <dbReference type="EMBL" id="KAL2796789.1"/>
    </source>
</evidence>
<keyword evidence="4" id="KW-0132">Cell division</keyword>
<feature type="domain" description="TOG" evidence="9">
    <location>
        <begin position="1"/>
        <end position="229"/>
    </location>
</feature>
<feature type="compositionally biased region" description="Basic and acidic residues" evidence="8">
    <location>
        <begin position="409"/>
        <end position="427"/>
    </location>
</feature>
<feature type="compositionally biased region" description="Polar residues" evidence="8">
    <location>
        <begin position="798"/>
        <end position="810"/>
    </location>
</feature>
<keyword evidence="6" id="KW-0131">Cell cycle</keyword>
<feature type="region of interest" description="Disordered" evidence="8">
    <location>
        <begin position="229"/>
        <end position="428"/>
    </location>
</feature>
<keyword evidence="5" id="KW-0493">Microtubule</keyword>
<evidence type="ECO:0000256" key="4">
    <source>
        <dbReference type="ARBA" id="ARBA00022618"/>
    </source>
</evidence>
<dbReference type="PANTHER" id="PTHR21567:SF9">
    <property type="entry name" value="CLIP-ASSOCIATING PROTEIN"/>
    <property type="match status" value="1"/>
</dbReference>
<reference evidence="10 11" key="1">
    <citation type="submission" date="2024-07" db="EMBL/GenBank/DDBJ databases">
        <title>Section-level genome sequencing and comparative genomics of Aspergillus sections Usti and Cavernicolus.</title>
        <authorList>
            <consortium name="Lawrence Berkeley National Laboratory"/>
            <person name="Nybo J.L."/>
            <person name="Vesth T.C."/>
            <person name="Theobald S."/>
            <person name="Frisvad J.C."/>
            <person name="Larsen T.O."/>
            <person name="Kjaerboelling I."/>
            <person name="Rothschild-Mancinelli K."/>
            <person name="Lyhne E.K."/>
            <person name="Kogle M.E."/>
            <person name="Barry K."/>
            <person name="Clum A."/>
            <person name="Na H."/>
            <person name="Ledsgaard L."/>
            <person name="Lin J."/>
            <person name="Lipzen A."/>
            <person name="Kuo A."/>
            <person name="Riley R."/>
            <person name="Mondo S."/>
            <person name="Labutti K."/>
            <person name="Haridas S."/>
            <person name="Pangalinan J."/>
            <person name="Salamov A.A."/>
            <person name="Simmons B.A."/>
            <person name="Magnuson J.K."/>
            <person name="Chen J."/>
            <person name="Drula E."/>
            <person name="Henrissat B."/>
            <person name="Wiebenga A."/>
            <person name="Lubbers R.J."/>
            <person name="Gomes A.C."/>
            <person name="Makela M.R."/>
            <person name="Stajich J."/>
            <person name="Grigoriev I.V."/>
            <person name="Mortensen U.H."/>
            <person name="De Vries R.P."/>
            <person name="Baker S.E."/>
            <person name="Andersen M.R."/>
        </authorList>
    </citation>
    <scope>NUCLEOTIDE SEQUENCE [LARGE SCALE GENOMIC DNA]</scope>
    <source>
        <strain evidence="10 11">CBS 209.92</strain>
    </source>
</reference>
<feature type="region of interest" description="Disordered" evidence="8">
    <location>
        <begin position="985"/>
        <end position="1010"/>
    </location>
</feature>
<organism evidence="10 11">
    <name type="scientific">Aspergillus keveii</name>
    <dbReference type="NCBI Taxonomy" id="714993"/>
    <lineage>
        <taxon>Eukaryota</taxon>
        <taxon>Fungi</taxon>
        <taxon>Dikarya</taxon>
        <taxon>Ascomycota</taxon>
        <taxon>Pezizomycotina</taxon>
        <taxon>Eurotiomycetes</taxon>
        <taxon>Eurotiomycetidae</taxon>
        <taxon>Eurotiales</taxon>
        <taxon>Aspergillaceae</taxon>
        <taxon>Aspergillus</taxon>
        <taxon>Aspergillus subgen. Nidulantes</taxon>
    </lineage>
</organism>
<evidence type="ECO:0000256" key="6">
    <source>
        <dbReference type="ARBA" id="ARBA00022776"/>
    </source>
</evidence>
<gene>
    <name evidence="10" type="ORF">BJX66DRAFT_299309</name>
</gene>
<keyword evidence="6" id="KW-0498">Mitosis</keyword>
<evidence type="ECO:0000256" key="2">
    <source>
        <dbReference type="ARBA" id="ARBA00009549"/>
    </source>
</evidence>